<accession>A0ABS6JE86</accession>
<dbReference type="Pfam" id="PF00746">
    <property type="entry name" value="Gram_pos_anchor"/>
    <property type="match status" value="1"/>
</dbReference>
<dbReference type="Pfam" id="PF20578">
    <property type="entry name" value="aBig_2"/>
    <property type="match status" value="2"/>
</dbReference>
<dbReference type="RefSeq" id="WP_217066138.1">
    <property type="nucleotide sequence ID" value="NZ_JAHQCS010000090.1"/>
</dbReference>
<feature type="transmembrane region" description="Helical" evidence="8">
    <location>
        <begin position="1305"/>
        <end position="1325"/>
    </location>
</feature>
<protein>
    <submittedName>
        <fullName evidence="11">Uncharacterized protein</fullName>
    </submittedName>
</protein>
<keyword evidence="5" id="KW-0572">Peptidoglycan-anchor</keyword>
<keyword evidence="4" id="KW-0732">Signal</keyword>
<feature type="domain" description="Gram-positive cocci surface proteins LPxTG" evidence="9">
    <location>
        <begin position="1294"/>
        <end position="1330"/>
    </location>
</feature>
<feature type="region of interest" description="Disordered" evidence="7">
    <location>
        <begin position="1239"/>
        <end position="1293"/>
    </location>
</feature>
<sequence>MSRLQREILKKKLKKQLMKKKAVIFFVTLLLMMPLLSSGSSLKEVTSAGGMKIENVSPIDYQEGDGPVLVAPDVEITGGGSYGDGYVRFGLNGSTSTERLSFVDSGTPSNENGKVSIVGNAVYLGNGTGYRQIGSVNTSYDGTSGQPLQIDFSTPLVNAGFEEDVKSAEITDRANFGQTHQITGWDITLGEYKVEHLKSGTPGTLVESNDPNYSEFRFQYAVQGEQKSSGNYALRLESLYWVKERRTSHELQDPNFAVFHGPWAISSPFYAYENDTIALDWAAQNGGDDYDVYAFLVNTDTNEEIELFYGRGKTQAWTTTTSTIPTDGNYRFKFISGSYDATGGGKMGASLYIDNIRYYGNAANDAVVQQVARLITYENTASGLDPGAPAKTIEITVKNANNDTATVTETVNNEPLIIYATGDHKDSVTADLTLVTNPADGSTIAWSAEPNIYVNPLTGDPATGEVTRPSHAIGDQLVTLTATITKGEQTTTKVFTVNVKAGDPAPSIQTEWNPLQPVVPGKVQLTVTEEPSPETKFYYQVLGTEPLPKNLGQVVDVSGWTEISQSDSQAVDAVNGSFIEVMEVTEQDGKSTVTKWRVIGPVNDGKALQDAIDRANGELDRAENAQDRYGNAGGEETDSVYTAVESAKNDLQNALDAEPKDKETIHEKTNVLEQAIESLEEASFAKELSNAQELADAALEDATKAIADYKEANGDETAPVFVEVETIKAELEALLDATPPNVPAILDAAERLEEAVIELTKETSNILKDYFLQEIDGLDNVEKMRDLFDAIQEAPLFEEDKQEVLRHLVDKVLEPNSPVVFKDVEDVTKIEESIRQSNKNTAEKEADYIRLTEKAIKELAVADAPADGEKFQKEANKGIEQIIELVTDPEEKERLTHLHELTVDALSLTREKAFQLQDGDTWESITTDFFTLNAGSYGTSISWESSNKQVITISDDTGVVERRKKDQSSILTATISRGDQVVHRTFLLIVKREGAGEKVRESEFREVKVESGTKNVSRQAIERITLSDGNGKVVNIIDKLILTEEMLSEFDFTGETFRILLEDDASVVADELAIEIPFDVLEKINGDLEIWTEYAILYLSKEEILAMQEAKLDLYFRIVPVKDLVEREDVLERLSISDVVKQEVLQVVGVHGVANLLGTPVEIETNYKDFTTDITLPLKDIIYAGIDLDMLRIYIEHSDGEIVVQQGDVVYGENGEPEGLKFTINKFSVFSIFEMEEIPPVEEEEETSPIVTPGTGGQPGSDNGGTDDDDPSSDDGGSESENGGSNNGGIGKKYGDQELPGTATFMYNMLVIGLMILIFGVFLYLDRRKTV</sequence>
<evidence type="ECO:0000256" key="5">
    <source>
        <dbReference type="ARBA" id="ARBA00023088"/>
    </source>
</evidence>
<keyword evidence="12" id="KW-1185">Reference proteome</keyword>
<dbReference type="InterPro" id="IPR046780">
    <property type="entry name" value="aBig_2"/>
</dbReference>
<evidence type="ECO:0000256" key="1">
    <source>
        <dbReference type="ARBA" id="ARBA00004168"/>
    </source>
</evidence>
<evidence type="ECO:0000313" key="12">
    <source>
        <dbReference type="Proteomes" id="UP000784880"/>
    </source>
</evidence>
<keyword evidence="3" id="KW-0964">Secreted</keyword>
<evidence type="ECO:0000256" key="4">
    <source>
        <dbReference type="ARBA" id="ARBA00022729"/>
    </source>
</evidence>
<organism evidence="11 12">
    <name type="scientific">Evansella tamaricis</name>
    <dbReference type="NCBI Taxonomy" id="2069301"/>
    <lineage>
        <taxon>Bacteria</taxon>
        <taxon>Bacillati</taxon>
        <taxon>Bacillota</taxon>
        <taxon>Bacilli</taxon>
        <taxon>Bacillales</taxon>
        <taxon>Bacillaceae</taxon>
        <taxon>Evansella</taxon>
    </lineage>
</organism>
<gene>
    <name evidence="11" type="ORF">KS419_09580</name>
</gene>
<proteinExistence type="predicted"/>
<feature type="compositionally biased region" description="Gly residues" evidence="7">
    <location>
        <begin position="1254"/>
        <end position="1263"/>
    </location>
</feature>
<feature type="compositionally biased region" description="Acidic residues" evidence="7">
    <location>
        <begin position="1265"/>
        <end position="1278"/>
    </location>
</feature>
<keyword evidence="2" id="KW-0134">Cell wall</keyword>
<dbReference type="EMBL" id="JAHQCS010000090">
    <property type="protein sequence ID" value="MBU9711988.1"/>
    <property type="molecule type" value="Genomic_DNA"/>
</dbReference>
<keyword evidence="6" id="KW-0175">Coiled coil</keyword>
<name>A0ABS6JE86_9BACI</name>
<evidence type="ECO:0000256" key="2">
    <source>
        <dbReference type="ARBA" id="ARBA00022512"/>
    </source>
</evidence>
<evidence type="ECO:0000256" key="8">
    <source>
        <dbReference type="SAM" id="Phobius"/>
    </source>
</evidence>
<evidence type="ECO:0000256" key="7">
    <source>
        <dbReference type="SAM" id="MobiDB-lite"/>
    </source>
</evidence>
<feature type="coiled-coil region" evidence="6">
    <location>
        <begin position="605"/>
        <end position="632"/>
    </location>
</feature>
<evidence type="ECO:0000259" key="9">
    <source>
        <dbReference type="Pfam" id="PF00746"/>
    </source>
</evidence>
<evidence type="ECO:0000259" key="10">
    <source>
        <dbReference type="Pfam" id="PF20578"/>
    </source>
</evidence>
<reference evidence="11 12" key="1">
    <citation type="submission" date="2021-06" db="EMBL/GenBank/DDBJ databases">
        <title>Bacillus sp. RD4P76, an endophyte from a halophyte.</title>
        <authorList>
            <person name="Sun J.-Q."/>
        </authorList>
    </citation>
    <scope>NUCLEOTIDE SEQUENCE [LARGE SCALE GENOMIC DNA]</scope>
    <source>
        <strain evidence="11 12">CGMCC 1.15917</strain>
    </source>
</reference>
<keyword evidence="8" id="KW-1133">Transmembrane helix</keyword>
<feature type="domain" description="Atrophied bacterial Ig" evidence="10">
    <location>
        <begin position="417"/>
        <end position="501"/>
    </location>
</feature>
<feature type="domain" description="Atrophied bacterial Ig" evidence="10">
    <location>
        <begin position="915"/>
        <end position="992"/>
    </location>
</feature>
<dbReference type="InterPro" id="IPR019931">
    <property type="entry name" value="LPXTG_anchor"/>
</dbReference>
<comment type="subcellular location">
    <subcellularLocation>
        <location evidence="1">Secreted</location>
        <location evidence="1">Cell wall</location>
        <topology evidence="1">Peptidoglycan-anchor</topology>
    </subcellularLocation>
</comment>
<keyword evidence="8" id="KW-0812">Transmembrane</keyword>
<evidence type="ECO:0000313" key="11">
    <source>
        <dbReference type="EMBL" id="MBU9711988.1"/>
    </source>
</evidence>
<comment type="caution">
    <text evidence="11">The sequence shown here is derived from an EMBL/GenBank/DDBJ whole genome shotgun (WGS) entry which is preliminary data.</text>
</comment>
<dbReference type="Proteomes" id="UP000784880">
    <property type="component" value="Unassembled WGS sequence"/>
</dbReference>
<keyword evidence="8" id="KW-0472">Membrane</keyword>
<evidence type="ECO:0000256" key="6">
    <source>
        <dbReference type="SAM" id="Coils"/>
    </source>
</evidence>
<evidence type="ECO:0000256" key="3">
    <source>
        <dbReference type="ARBA" id="ARBA00022525"/>
    </source>
</evidence>